<feature type="region of interest" description="Disordered" evidence="1">
    <location>
        <begin position="303"/>
        <end position="355"/>
    </location>
</feature>
<dbReference type="GO" id="GO:0003676">
    <property type="term" value="F:nucleic acid binding"/>
    <property type="evidence" value="ECO:0007669"/>
    <property type="project" value="InterPro"/>
</dbReference>
<protein>
    <recommendedName>
        <fullName evidence="2">Integrase catalytic domain-containing protein</fullName>
    </recommendedName>
</protein>
<dbReference type="EMBL" id="MN079246">
    <property type="protein sequence ID" value="QEA07424.1"/>
    <property type="molecule type" value="Genomic_DNA"/>
</dbReference>
<dbReference type="Gene3D" id="3.30.420.10">
    <property type="entry name" value="Ribonuclease H-like superfamily/Ribonuclease H"/>
    <property type="match status" value="1"/>
</dbReference>
<organism evidence="3">
    <name type="scientific">uncultured organism</name>
    <dbReference type="NCBI Taxonomy" id="155900"/>
    <lineage>
        <taxon>unclassified sequences</taxon>
        <taxon>environmental samples</taxon>
    </lineage>
</organism>
<gene>
    <name evidence="3" type="ORF">KBTEX_03774</name>
</gene>
<dbReference type="InterPro" id="IPR012337">
    <property type="entry name" value="RNaseH-like_sf"/>
</dbReference>
<dbReference type="InterPro" id="IPR001584">
    <property type="entry name" value="Integrase_cat-core"/>
</dbReference>
<feature type="compositionally biased region" description="Low complexity" evidence="1">
    <location>
        <begin position="337"/>
        <end position="355"/>
    </location>
</feature>
<name>A0A5B8RIQ9_9ZZZZ</name>
<evidence type="ECO:0000313" key="3">
    <source>
        <dbReference type="EMBL" id="QEA07424.1"/>
    </source>
</evidence>
<accession>A0A5B8RIQ9</accession>
<dbReference type="SUPFAM" id="SSF53098">
    <property type="entry name" value="Ribonuclease H-like"/>
    <property type="match status" value="1"/>
</dbReference>
<dbReference type="PROSITE" id="PS50994">
    <property type="entry name" value="INTEGRASE"/>
    <property type="match status" value="1"/>
</dbReference>
<evidence type="ECO:0000259" key="2">
    <source>
        <dbReference type="PROSITE" id="PS50994"/>
    </source>
</evidence>
<dbReference type="AlphaFoldDB" id="A0A5B8RIQ9"/>
<feature type="compositionally biased region" description="Polar residues" evidence="1">
    <location>
        <begin position="314"/>
        <end position="333"/>
    </location>
</feature>
<sequence length="355" mass="39409">MLKTQGLQSLEQVRAFLEGVRPLGFEAPAREAAYEWIAGELRRLHYPRLGKADKGLVRRYLAKVTGLSRAQITRLIQQFCETGAIRDRRGPPAAPFARRYTPADVRLLAELDALHGTLSGPAARKLCERAYAVFGDTRYERLAGISNGPLYNLRGSQTYQRQRGSVDKTHPVKVNIGELRSPRPEGRPGFLRVDSVHQGDLDGIKGLYHINRVDEVTQFQFVGSLERLSERFLLPVLEALLEAFPFLTLGFYADNGSEYINKRVTTLLEKLRIEQFYRSPAPARATTTPWWSRKMARWCASTSATPTSPLASPRRSTPSPRACSRPTSTSTAPACSPPRRSTPGAASASATATRT</sequence>
<dbReference type="GO" id="GO:0015074">
    <property type="term" value="P:DNA integration"/>
    <property type="evidence" value="ECO:0007669"/>
    <property type="project" value="InterPro"/>
</dbReference>
<feature type="domain" description="Integrase catalytic" evidence="2">
    <location>
        <begin position="180"/>
        <end position="280"/>
    </location>
</feature>
<dbReference type="InterPro" id="IPR036397">
    <property type="entry name" value="RNaseH_sf"/>
</dbReference>
<feature type="compositionally biased region" description="Low complexity" evidence="1">
    <location>
        <begin position="303"/>
        <end position="313"/>
    </location>
</feature>
<proteinExistence type="predicted"/>
<reference evidence="3" key="1">
    <citation type="submission" date="2019-06" db="EMBL/GenBank/DDBJ databases">
        <authorList>
            <person name="Murdoch R.W."/>
            <person name="Fathepure B."/>
        </authorList>
    </citation>
    <scope>NUCLEOTIDE SEQUENCE</scope>
</reference>
<evidence type="ECO:0000256" key="1">
    <source>
        <dbReference type="SAM" id="MobiDB-lite"/>
    </source>
</evidence>